<dbReference type="AlphaFoldDB" id="A0A9N8HPF5"/>
<feature type="transmembrane region" description="Helical" evidence="1">
    <location>
        <begin position="175"/>
        <end position="195"/>
    </location>
</feature>
<keyword evidence="1" id="KW-0472">Membrane</keyword>
<proteinExistence type="predicted"/>
<protein>
    <submittedName>
        <fullName evidence="3">Uncharacterized protein</fullName>
    </submittedName>
</protein>
<gene>
    <name evidence="3" type="ORF">SEMRO_1175_G249180.1</name>
</gene>
<dbReference type="Proteomes" id="UP001153069">
    <property type="component" value="Unassembled WGS sequence"/>
</dbReference>
<feature type="signal peptide" evidence="2">
    <location>
        <begin position="1"/>
        <end position="23"/>
    </location>
</feature>
<keyword evidence="4" id="KW-1185">Reference proteome</keyword>
<reference evidence="3" key="1">
    <citation type="submission" date="2020-06" db="EMBL/GenBank/DDBJ databases">
        <authorList>
            <consortium name="Plant Systems Biology data submission"/>
        </authorList>
    </citation>
    <scope>NUCLEOTIDE SEQUENCE</scope>
    <source>
        <strain evidence="3">D6</strain>
    </source>
</reference>
<evidence type="ECO:0000313" key="3">
    <source>
        <dbReference type="EMBL" id="CAB9521216.1"/>
    </source>
</evidence>
<organism evidence="3 4">
    <name type="scientific">Seminavis robusta</name>
    <dbReference type="NCBI Taxonomy" id="568900"/>
    <lineage>
        <taxon>Eukaryota</taxon>
        <taxon>Sar</taxon>
        <taxon>Stramenopiles</taxon>
        <taxon>Ochrophyta</taxon>
        <taxon>Bacillariophyta</taxon>
        <taxon>Bacillariophyceae</taxon>
        <taxon>Bacillariophycidae</taxon>
        <taxon>Naviculales</taxon>
        <taxon>Naviculaceae</taxon>
        <taxon>Seminavis</taxon>
    </lineage>
</organism>
<keyword evidence="1" id="KW-1133">Transmembrane helix</keyword>
<evidence type="ECO:0000313" key="4">
    <source>
        <dbReference type="Proteomes" id="UP001153069"/>
    </source>
</evidence>
<evidence type="ECO:0000256" key="1">
    <source>
        <dbReference type="SAM" id="Phobius"/>
    </source>
</evidence>
<evidence type="ECO:0000256" key="2">
    <source>
        <dbReference type="SAM" id="SignalP"/>
    </source>
</evidence>
<sequence>MVPVISRLLPLLLSALLQRHVAAWTEPIPRVATIASSKSQLQAAKFNPNDDTEEIQTRRGALTLMASSALLWSGGMATNANAYEKTFPVELDTLDADPRTPRERALQQQKPKAPLADPIDLGLGAVLWGGALWLLTGSRSNPLATPLANVLYSPDKEEWLQDRNEGLFAALPAPLLALLGIVFCALGLAIHFVIIQLADGSVNISLELAGVLLIGGGSLELGRIANGEKRLTRGDFDRDTLLEQEFQEFAEKRLQLGGNCHRSEVVQAFRRYHAKYRQADNPDFPLNDLEIEQLLRQWNRKNAGAQTSAAGFYTGIQINAEADVFV</sequence>
<accession>A0A9N8HPF5</accession>
<comment type="caution">
    <text evidence="3">The sequence shown here is derived from an EMBL/GenBank/DDBJ whole genome shotgun (WGS) entry which is preliminary data.</text>
</comment>
<dbReference type="OrthoDB" id="193308at2759"/>
<keyword evidence="1" id="KW-0812">Transmembrane</keyword>
<keyword evidence="2" id="KW-0732">Signal</keyword>
<name>A0A9N8HPF5_9STRA</name>
<dbReference type="EMBL" id="CAICTM010001173">
    <property type="protein sequence ID" value="CAB9521216.1"/>
    <property type="molecule type" value="Genomic_DNA"/>
</dbReference>
<feature type="chain" id="PRO_5040447680" evidence="2">
    <location>
        <begin position="24"/>
        <end position="326"/>
    </location>
</feature>